<comment type="subcellular location">
    <subcellularLocation>
        <location evidence="1">Membrane</location>
        <topology evidence="1">Multi-pass membrane protein</topology>
    </subcellularLocation>
</comment>
<evidence type="ECO:0000313" key="10">
    <source>
        <dbReference type="Proteomes" id="UP001159042"/>
    </source>
</evidence>
<evidence type="ECO:0000256" key="6">
    <source>
        <dbReference type="ARBA" id="ARBA00023136"/>
    </source>
</evidence>
<dbReference type="InterPro" id="IPR020846">
    <property type="entry name" value="MFS_dom"/>
</dbReference>
<dbReference type="GO" id="GO:0016020">
    <property type="term" value="C:membrane"/>
    <property type="evidence" value="ECO:0007669"/>
    <property type="project" value="UniProtKB-SubCell"/>
</dbReference>
<keyword evidence="6 7" id="KW-0472">Membrane</keyword>
<evidence type="ECO:0000256" key="3">
    <source>
        <dbReference type="ARBA" id="ARBA00022448"/>
    </source>
</evidence>
<dbReference type="InterPro" id="IPR036259">
    <property type="entry name" value="MFS_trans_sf"/>
</dbReference>
<evidence type="ECO:0000256" key="4">
    <source>
        <dbReference type="ARBA" id="ARBA00022692"/>
    </source>
</evidence>
<proteinExistence type="inferred from homology"/>
<reference evidence="9 10" key="1">
    <citation type="journal article" date="2023" name="Insect Mol. Biol.">
        <title>Genome sequencing provides insights into the evolution of gene families encoding plant cell wall-degrading enzymes in longhorned beetles.</title>
        <authorList>
            <person name="Shin N.R."/>
            <person name="Okamura Y."/>
            <person name="Kirsch R."/>
            <person name="Pauchet Y."/>
        </authorList>
    </citation>
    <scope>NUCLEOTIDE SEQUENCE [LARGE SCALE GENOMIC DNA]</scope>
    <source>
        <strain evidence="9">EAD_L_NR</strain>
    </source>
</reference>
<feature type="transmembrane region" description="Helical" evidence="7">
    <location>
        <begin position="64"/>
        <end position="83"/>
    </location>
</feature>
<keyword evidence="3" id="KW-0813">Transport</keyword>
<evidence type="ECO:0000256" key="5">
    <source>
        <dbReference type="ARBA" id="ARBA00022989"/>
    </source>
</evidence>
<feature type="transmembrane region" description="Helical" evidence="7">
    <location>
        <begin position="24"/>
        <end position="52"/>
    </location>
</feature>
<dbReference type="InterPro" id="IPR005828">
    <property type="entry name" value="MFS_sugar_transport-like"/>
</dbReference>
<evidence type="ECO:0000256" key="2">
    <source>
        <dbReference type="ARBA" id="ARBA00008335"/>
    </source>
</evidence>
<comment type="caution">
    <text evidence="9">The sequence shown here is derived from an EMBL/GenBank/DDBJ whole genome shotgun (WGS) entry which is preliminary data.</text>
</comment>
<dbReference type="PROSITE" id="PS50850">
    <property type="entry name" value="MFS"/>
    <property type="match status" value="1"/>
</dbReference>
<feature type="transmembrane region" description="Helical" evidence="7">
    <location>
        <begin position="123"/>
        <end position="146"/>
    </location>
</feature>
<dbReference type="GO" id="GO:0022857">
    <property type="term" value="F:transmembrane transporter activity"/>
    <property type="evidence" value="ECO:0007669"/>
    <property type="project" value="InterPro"/>
</dbReference>
<evidence type="ECO:0000313" key="9">
    <source>
        <dbReference type="EMBL" id="KAJ8910482.1"/>
    </source>
</evidence>
<dbReference type="SUPFAM" id="SSF103473">
    <property type="entry name" value="MFS general substrate transporter"/>
    <property type="match status" value="1"/>
</dbReference>
<feature type="transmembrane region" description="Helical" evidence="7">
    <location>
        <begin position="95"/>
        <end position="117"/>
    </location>
</feature>
<protein>
    <recommendedName>
        <fullName evidence="8">Major facilitator superfamily (MFS) profile domain-containing protein</fullName>
    </recommendedName>
</protein>
<evidence type="ECO:0000256" key="7">
    <source>
        <dbReference type="SAM" id="Phobius"/>
    </source>
</evidence>
<accession>A0AAV8V8S0</accession>
<dbReference type="Pfam" id="PF00083">
    <property type="entry name" value="Sugar_tr"/>
    <property type="match status" value="1"/>
</dbReference>
<feature type="domain" description="Major facilitator superfamily (MFS) profile" evidence="8">
    <location>
        <begin position="29"/>
        <end position="171"/>
    </location>
</feature>
<keyword evidence="5 7" id="KW-1133">Transmembrane helix</keyword>
<evidence type="ECO:0000259" key="8">
    <source>
        <dbReference type="PROSITE" id="PS50850"/>
    </source>
</evidence>
<dbReference type="AlphaFoldDB" id="A0AAV8V8S0"/>
<dbReference type="Proteomes" id="UP001159042">
    <property type="component" value="Unassembled WGS sequence"/>
</dbReference>
<dbReference type="EMBL" id="JANEYG010000289">
    <property type="protein sequence ID" value="KAJ8910482.1"/>
    <property type="molecule type" value="Genomic_DNA"/>
</dbReference>
<name>A0AAV8V8S0_9CUCU</name>
<evidence type="ECO:0000256" key="1">
    <source>
        <dbReference type="ARBA" id="ARBA00004141"/>
    </source>
</evidence>
<dbReference type="PANTHER" id="PTHR23511:SF5">
    <property type="entry name" value="MAJOR FACILITATOR-TYPE TRANSPORTER HXNZ-RELATED"/>
    <property type="match status" value="1"/>
</dbReference>
<organism evidence="9 10">
    <name type="scientific">Exocentrus adspersus</name>
    <dbReference type="NCBI Taxonomy" id="1586481"/>
    <lineage>
        <taxon>Eukaryota</taxon>
        <taxon>Metazoa</taxon>
        <taxon>Ecdysozoa</taxon>
        <taxon>Arthropoda</taxon>
        <taxon>Hexapoda</taxon>
        <taxon>Insecta</taxon>
        <taxon>Pterygota</taxon>
        <taxon>Neoptera</taxon>
        <taxon>Endopterygota</taxon>
        <taxon>Coleoptera</taxon>
        <taxon>Polyphaga</taxon>
        <taxon>Cucujiformia</taxon>
        <taxon>Chrysomeloidea</taxon>
        <taxon>Cerambycidae</taxon>
        <taxon>Lamiinae</taxon>
        <taxon>Acanthocinini</taxon>
        <taxon>Exocentrus</taxon>
    </lineage>
</organism>
<dbReference type="Gene3D" id="1.20.1250.20">
    <property type="entry name" value="MFS general substrate transporter like domains"/>
    <property type="match status" value="1"/>
</dbReference>
<gene>
    <name evidence="9" type="ORF">NQ315_002735</name>
</gene>
<sequence length="171" mass="19154">MAQSITVPTRLYFEDILPRTGWGLYFNFMIAMACIASFTHATAFFALPFSIALSTCEHRITEEIILTVHASFVLGRIFGGLLINPLCDIYGRKRLITHTMLIIFLSTFMCAFAYSYYVIVLSAVVLASGLFTSIRLYTSIVIVIIANIHRNVTTIRGPFRGSHRPCSKGNM</sequence>
<comment type="similarity">
    <text evidence="2">Belongs to the major facilitator superfamily.</text>
</comment>
<dbReference type="PANTHER" id="PTHR23511">
    <property type="entry name" value="SYNAPTIC VESICLE GLYCOPROTEIN 2"/>
    <property type="match status" value="1"/>
</dbReference>
<keyword evidence="10" id="KW-1185">Reference proteome</keyword>
<keyword evidence="4 7" id="KW-0812">Transmembrane</keyword>